<dbReference type="EMBL" id="JANPWB010000011">
    <property type="protein sequence ID" value="KAJ1132955.1"/>
    <property type="molecule type" value="Genomic_DNA"/>
</dbReference>
<reference evidence="2" key="1">
    <citation type="journal article" date="2022" name="bioRxiv">
        <title>Sequencing and chromosome-scale assembly of the giantPleurodeles waltlgenome.</title>
        <authorList>
            <person name="Brown T."/>
            <person name="Elewa A."/>
            <person name="Iarovenko S."/>
            <person name="Subramanian E."/>
            <person name="Araus A.J."/>
            <person name="Petzold A."/>
            <person name="Susuki M."/>
            <person name="Suzuki K.-i.T."/>
            <person name="Hayashi T."/>
            <person name="Toyoda A."/>
            <person name="Oliveira C."/>
            <person name="Osipova E."/>
            <person name="Leigh N.D."/>
            <person name="Simon A."/>
            <person name="Yun M.H."/>
        </authorList>
    </citation>
    <scope>NUCLEOTIDE SEQUENCE</scope>
    <source>
        <strain evidence="2">20211129_DDA</strain>
        <tissue evidence="2">Liver</tissue>
    </source>
</reference>
<evidence type="ECO:0000256" key="1">
    <source>
        <dbReference type="SAM" id="MobiDB-lite"/>
    </source>
</evidence>
<evidence type="ECO:0000313" key="2">
    <source>
        <dbReference type="EMBL" id="KAJ1132955.1"/>
    </source>
</evidence>
<accession>A0AAV7Q130</accession>
<evidence type="ECO:0000313" key="3">
    <source>
        <dbReference type="Proteomes" id="UP001066276"/>
    </source>
</evidence>
<proteinExistence type="predicted"/>
<keyword evidence="3" id="KW-1185">Reference proteome</keyword>
<comment type="caution">
    <text evidence="2">The sequence shown here is derived from an EMBL/GenBank/DDBJ whole genome shotgun (WGS) entry which is preliminary data.</text>
</comment>
<feature type="region of interest" description="Disordered" evidence="1">
    <location>
        <begin position="375"/>
        <end position="402"/>
    </location>
</feature>
<gene>
    <name evidence="2" type="ORF">NDU88_011256</name>
</gene>
<organism evidence="2 3">
    <name type="scientific">Pleurodeles waltl</name>
    <name type="common">Iberian ribbed newt</name>
    <dbReference type="NCBI Taxonomy" id="8319"/>
    <lineage>
        <taxon>Eukaryota</taxon>
        <taxon>Metazoa</taxon>
        <taxon>Chordata</taxon>
        <taxon>Craniata</taxon>
        <taxon>Vertebrata</taxon>
        <taxon>Euteleostomi</taxon>
        <taxon>Amphibia</taxon>
        <taxon>Batrachia</taxon>
        <taxon>Caudata</taxon>
        <taxon>Salamandroidea</taxon>
        <taxon>Salamandridae</taxon>
        <taxon>Pleurodelinae</taxon>
        <taxon>Pleurodeles</taxon>
    </lineage>
</organism>
<protein>
    <submittedName>
        <fullName evidence="2">Uncharacterized protein</fullName>
    </submittedName>
</protein>
<feature type="region of interest" description="Disordered" evidence="1">
    <location>
        <begin position="63"/>
        <end position="83"/>
    </location>
</feature>
<name>A0AAV7Q130_PLEWA</name>
<feature type="compositionally biased region" description="Polar residues" evidence="1">
    <location>
        <begin position="379"/>
        <end position="391"/>
    </location>
</feature>
<dbReference type="AlphaFoldDB" id="A0AAV7Q130"/>
<sequence>MGLRNSPEPTHGVPLDSTGRPCNVCPAYSDVQSLRGIEPDPRPRLYCAQCAYAVHSEGLLVSESNTTARDSGRGGHKHTSHTTDYLQLSATPPPATFNPSHVWNTSPILDSDNKPSQQYSNIALQSPQLTRNGSGNLMAFNQGSRPTEPFASTHHIMLLPEPAASFVASMPPDNELTRVSVRKIGDSPNGCPSPASNPSTHMAIPNVHFENRASGTNASSSHSVHEQLQRENTPLPPAFSQTEHITGGGFMPDRDKLRTAVKLNLPSPCKEWTPTDVHSYCVSQEPAPSAAESNSVMSEMQAVTAAFATVRPLSNRMAPSLIPLGVQASSSAGSFDYSKSSIAPSFVAQTLKKLSAPSELHAAHATSHLHPAKICAPTPVSTADSDASSPTHPHPPNSKYNKSLDGRKWRYLQVIDIWGGSFQQCERYGTLF</sequence>
<dbReference type="Proteomes" id="UP001066276">
    <property type="component" value="Chromosome 7"/>
</dbReference>